<evidence type="ECO:0000256" key="1">
    <source>
        <dbReference type="SAM" id="MobiDB-lite"/>
    </source>
</evidence>
<comment type="caution">
    <text evidence="2">The sequence shown here is derived from an EMBL/GenBank/DDBJ whole genome shotgun (WGS) entry which is preliminary data.</text>
</comment>
<dbReference type="Proteomes" id="UP001066276">
    <property type="component" value="Chromosome 11"/>
</dbReference>
<evidence type="ECO:0000313" key="2">
    <source>
        <dbReference type="EMBL" id="KAJ1091353.1"/>
    </source>
</evidence>
<reference evidence="2" key="1">
    <citation type="journal article" date="2022" name="bioRxiv">
        <title>Sequencing and chromosome-scale assembly of the giantPleurodeles waltlgenome.</title>
        <authorList>
            <person name="Brown T."/>
            <person name="Elewa A."/>
            <person name="Iarovenko S."/>
            <person name="Subramanian E."/>
            <person name="Araus A.J."/>
            <person name="Petzold A."/>
            <person name="Susuki M."/>
            <person name="Suzuki K.-i.T."/>
            <person name="Hayashi T."/>
            <person name="Toyoda A."/>
            <person name="Oliveira C."/>
            <person name="Osipova E."/>
            <person name="Leigh N.D."/>
            <person name="Simon A."/>
            <person name="Yun M.H."/>
        </authorList>
    </citation>
    <scope>NUCLEOTIDE SEQUENCE</scope>
    <source>
        <strain evidence="2">20211129_DDA</strain>
        <tissue evidence="2">Liver</tissue>
    </source>
</reference>
<name>A0AAV7LPE0_PLEWA</name>
<accession>A0AAV7LPE0</accession>
<organism evidence="2 3">
    <name type="scientific">Pleurodeles waltl</name>
    <name type="common">Iberian ribbed newt</name>
    <dbReference type="NCBI Taxonomy" id="8319"/>
    <lineage>
        <taxon>Eukaryota</taxon>
        <taxon>Metazoa</taxon>
        <taxon>Chordata</taxon>
        <taxon>Craniata</taxon>
        <taxon>Vertebrata</taxon>
        <taxon>Euteleostomi</taxon>
        <taxon>Amphibia</taxon>
        <taxon>Batrachia</taxon>
        <taxon>Caudata</taxon>
        <taxon>Salamandroidea</taxon>
        <taxon>Salamandridae</taxon>
        <taxon>Pleurodelinae</taxon>
        <taxon>Pleurodeles</taxon>
    </lineage>
</organism>
<protein>
    <submittedName>
        <fullName evidence="2">Uncharacterized protein</fullName>
    </submittedName>
</protein>
<feature type="compositionally biased region" description="Basic and acidic residues" evidence="1">
    <location>
        <begin position="78"/>
        <end position="87"/>
    </location>
</feature>
<gene>
    <name evidence="2" type="ORF">NDU88_004480</name>
</gene>
<dbReference type="EMBL" id="JANPWB010000015">
    <property type="protein sequence ID" value="KAJ1091353.1"/>
    <property type="molecule type" value="Genomic_DNA"/>
</dbReference>
<feature type="compositionally biased region" description="Basic and acidic residues" evidence="1">
    <location>
        <begin position="99"/>
        <end position="114"/>
    </location>
</feature>
<sequence>MSFTRGRSSAGHAADRVYFLGGDRAQSWFGTFSSVFHGAQQRLLPMCCADPAALRGHVTGRLSPRLHNQPPNQTAHTPEARPREALTRKWNPIRISGNRMEKERKRDEGRHAQE</sequence>
<proteinExistence type="predicted"/>
<dbReference type="AlphaFoldDB" id="A0AAV7LPE0"/>
<keyword evidence="3" id="KW-1185">Reference proteome</keyword>
<feature type="region of interest" description="Disordered" evidence="1">
    <location>
        <begin position="61"/>
        <end position="114"/>
    </location>
</feature>
<evidence type="ECO:0000313" key="3">
    <source>
        <dbReference type="Proteomes" id="UP001066276"/>
    </source>
</evidence>